<accession>A0AAD4HH77</accession>
<dbReference type="Proteomes" id="UP001195769">
    <property type="component" value="Unassembled WGS sequence"/>
</dbReference>
<dbReference type="AlphaFoldDB" id="A0AAD4HH77"/>
<dbReference type="RefSeq" id="XP_041222049.1">
    <property type="nucleotide sequence ID" value="XM_041372405.1"/>
</dbReference>
<gene>
    <name evidence="1" type="ORF">F5891DRAFT_594860</name>
</gene>
<dbReference type="EMBL" id="JABBWK010000055">
    <property type="protein sequence ID" value="KAG1896473.1"/>
    <property type="molecule type" value="Genomic_DNA"/>
</dbReference>
<evidence type="ECO:0000313" key="2">
    <source>
        <dbReference type="Proteomes" id="UP001195769"/>
    </source>
</evidence>
<sequence>MHDWHPRQLVVYSDLPITTSNLVRLQVSESDSQEASTAVEWVPSKYTPDVTQYVLVRPPRAPCGNRWLFGFPLVKEELWDMGTIAFKQIQPEETLPDNNAFIAMNSLRFIKVYLSLRVCSRAHGKVVGNSKNIPAECMWSPGKVLLLVLWRDTEPEATCPTPSQVYSLEMKLKRSPGWWVEVPQF</sequence>
<organism evidence="1 2">
    <name type="scientific">Suillus fuscotomentosus</name>
    <dbReference type="NCBI Taxonomy" id="1912939"/>
    <lineage>
        <taxon>Eukaryota</taxon>
        <taxon>Fungi</taxon>
        <taxon>Dikarya</taxon>
        <taxon>Basidiomycota</taxon>
        <taxon>Agaricomycotina</taxon>
        <taxon>Agaricomycetes</taxon>
        <taxon>Agaricomycetidae</taxon>
        <taxon>Boletales</taxon>
        <taxon>Suillineae</taxon>
        <taxon>Suillaceae</taxon>
        <taxon>Suillus</taxon>
    </lineage>
</organism>
<protein>
    <submittedName>
        <fullName evidence="1">Uncharacterized protein</fullName>
    </submittedName>
</protein>
<reference evidence="1" key="1">
    <citation type="journal article" date="2020" name="New Phytol.">
        <title>Comparative genomics reveals dynamic genome evolution in host specialist ectomycorrhizal fungi.</title>
        <authorList>
            <person name="Lofgren L.A."/>
            <person name="Nguyen N.H."/>
            <person name="Vilgalys R."/>
            <person name="Ruytinx J."/>
            <person name="Liao H.L."/>
            <person name="Branco S."/>
            <person name="Kuo A."/>
            <person name="LaButti K."/>
            <person name="Lipzen A."/>
            <person name="Andreopoulos W."/>
            <person name="Pangilinan J."/>
            <person name="Riley R."/>
            <person name="Hundley H."/>
            <person name="Na H."/>
            <person name="Barry K."/>
            <person name="Grigoriev I.V."/>
            <person name="Stajich J.E."/>
            <person name="Kennedy P.G."/>
        </authorList>
    </citation>
    <scope>NUCLEOTIDE SEQUENCE</scope>
    <source>
        <strain evidence="1">FC203</strain>
    </source>
</reference>
<evidence type="ECO:0000313" key="1">
    <source>
        <dbReference type="EMBL" id="KAG1896473.1"/>
    </source>
</evidence>
<proteinExistence type="predicted"/>
<name>A0AAD4HH77_9AGAM</name>
<dbReference type="GeneID" id="64666703"/>
<comment type="caution">
    <text evidence="1">The sequence shown here is derived from an EMBL/GenBank/DDBJ whole genome shotgun (WGS) entry which is preliminary data.</text>
</comment>
<keyword evidence="2" id="KW-1185">Reference proteome</keyword>